<dbReference type="Proteomes" id="UP000280791">
    <property type="component" value="Unassembled WGS sequence"/>
</dbReference>
<protein>
    <submittedName>
        <fullName evidence="2">Uncharacterized protein</fullName>
    </submittedName>
</protein>
<evidence type="ECO:0000313" key="3">
    <source>
        <dbReference type="Proteomes" id="UP000280791"/>
    </source>
</evidence>
<keyword evidence="1" id="KW-0175">Coiled coil</keyword>
<gene>
    <name evidence="2" type="ORF">DFR62_3413</name>
</gene>
<accession>A0A497YEQ1</accession>
<comment type="caution">
    <text evidence="2">The sequence shown here is derived from an EMBL/GenBank/DDBJ whole genome shotgun (WGS) entry which is preliminary data.</text>
</comment>
<dbReference type="OrthoDB" id="2429761at2"/>
<proteinExistence type="predicted"/>
<keyword evidence="3" id="KW-1185">Reference proteome</keyword>
<reference evidence="2 3" key="1">
    <citation type="submission" date="2018-10" db="EMBL/GenBank/DDBJ databases">
        <title>Genomic Encyclopedia of Type Strains, Phase IV (KMG-IV): sequencing the most valuable type-strain genomes for metagenomic binning, comparative biology and taxonomic classification.</title>
        <authorList>
            <person name="Goeker M."/>
        </authorList>
    </citation>
    <scope>NUCLEOTIDE SEQUENCE [LARGE SCALE GENOMIC DNA]</scope>
    <source>
        <strain evidence="2 3">DSM 20549</strain>
    </source>
</reference>
<evidence type="ECO:0000256" key="1">
    <source>
        <dbReference type="SAM" id="Coils"/>
    </source>
</evidence>
<organism evidence="2 3">
    <name type="scientific">Planococcus citreus</name>
    <dbReference type="NCBI Taxonomy" id="1373"/>
    <lineage>
        <taxon>Bacteria</taxon>
        <taxon>Bacillati</taxon>
        <taxon>Bacillota</taxon>
        <taxon>Bacilli</taxon>
        <taxon>Bacillales</taxon>
        <taxon>Caryophanaceae</taxon>
        <taxon>Planococcus</taxon>
    </lineage>
</organism>
<dbReference type="RefSeq" id="WP_121301339.1">
    <property type="nucleotide sequence ID" value="NZ_QBEW01000083.1"/>
</dbReference>
<evidence type="ECO:0000313" key="2">
    <source>
        <dbReference type="EMBL" id="RLJ81368.1"/>
    </source>
</evidence>
<dbReference type="EMBL" id="RCCP01000009">
    <property type="protein sequence ID" value="RLJ81368.1"/>
    <property type="molecule type" value="Genomic_DNA"/>
</dbReference>
<feature type="coiled-coil region" evidence="1">
    <location>
        <begin position="1"/>
        <end position="35"/>
    </location>
</feature>
<dbReference type="AlphaFoldDB" id="A0A497YEQ1"/>
<name>A0A497YEQ1_9BACL</name>
<sequence>MANNIEKITSIEEQIERLKEKRKSLEKQMQQNIGAEVLKMWNVESEQEAIEWIQKMAVQVNGSEEHPEAWNGHESEIR</sequence>